<protein>
    <submittedName>
        <fullName evidence="1">Uncharacterized protein</fullName>
    </submittedName>
</protein>
<proteinExistence type="predicted"/>
<gene>
    <name evidence="1" type="ORF">ASU35_13460</name>
</gene>
<dbReference type="EMBL" id="LNAM01000178">
    <property type="protein sequence ID" value="KSV58265.1"/>
    <property type="molecule type" value="Genomic_DNA"/>
</dbReference>
<organism evidence="1 2">
    <name type="scientific">Acetivibrio ethanolgignens</name>
    <dbReference type="NCBI Taxonomy" id="290052"/>
    <lineage>
        <taxon>Bacteria</taxon>
        <taxon>Bacillati</taxon>
        <taxon>Bacillota</taxon>
        <taxon>Clostridia</taxon>
        <taxon>Eubacteriales</taxon>
        <taxon>Oscillospiraceae</taxon>
        <taxon>Acetivibrio</taxon>
    </lineage>
</organism>
<evidence type="ECO:0000313" key="1">
    <source>
        <dbReference type="EMBL" id="KSV58265.1"/>
    </source>
</evidence>
<evidence type="ECO:0000313" key="2">
    <source>
        <dbReference type="Proteomes" id="UP000054874"/>
    </source>
</evidence>
<reference evidence="1 2" key="1">
    <citation type="submission" date="2015-11" db="EMBL/GenBank/DDBJ databases">
        <title>Butyribacter intestini gen. nov., sp. nov., a butyric acid-producing bacterium of the family Lachnospiraceae isolated from the human faeces.</title>
        <authorList>
            <person name="Zou Y."/>
            <person name="Xue W."/>
            <person name="Luo G."/>
            <person name="Lv M."/>
        </authorList>
    </citation>
    <scope>NUCLEOTIDE SEQUENCE [LARGE SCALE GENOMIC DNA]</scope>
    <source>
        <strain evidence="1 2">ACET-33324</strain>
    </source>
</reference>
<keyword evidence="2" id="KW-1185">Reference proteome</keyword>
<accession>A0A0V8QDX7</accession>
<dbReference type="Proteomes" id="UP000054874">
    <property type="component" value="Unassembled WGS sequence"/>
</dbReference>
<comment type="caution">
    <text evidence="1">The sequence shown here is derived from an EMBL/GenBank/DDBJ whole genome shotgun (WGS) entry which is preliminary data.</text>
</comment>
<name>A0A0V8QDX7_9FIRM</name>
<dbReference type="RefSeq" id="WP_058353502.1">
    <property type="nucleotide sequence ID" value="NZ_CABMMD010000178.1"/>
</dbReference>
<dbReference type="STRING" id="290052.ASU35_13460"/>
<sequence length="215" mass="23916">MTLDIESFGKKTRGKVLACTASNEFINASDLQMFMNFRQEVFKDFSNNPADYAACIAEESINTRKMISIFNKKIVDDPRVKNDDFLALSKAAIDLLNSFRIEVKDGAVYLVFSKEVKCDVYLNKARGFHTSLTGVVFAAGSEFQVTNLFGAYGGEHWSVSLKTNDCWIAIGPEPDTTGVKGDGTMKVYELINRRIVKADVSDVEQYNAALDVYKG</sequence>
<dbReference type="AlphaFoldDB" id="A0A0V8QDX7"/>